<accession>A0A6L3X5L9</accession>
<dbReference type="EMBL" id="WBSZ01001664">
    <property type="protein sequence ID" value="KAB2478938.1"/>
    <property type="molecule type" value="Genomic_DNA"/>
</dbReference>
<evidence type="ECO:0000313" key="2">
    <source>
        <dbReference type="Proteomes" id="UP000476281"/>
    </source>
</evidence>
<sequence>VSAHRGFFGSNHFVLTNEWLEKRGEKPIDWMPVLPAESE</sequence>
<proteinExistence type="predicted"/>
<keyword evidence="1" id="KW-0326">Glycosidase</keyword>
<dbReference type="InterPro" id="IPR036895">
    <property type="entry name" value="Uracil-DNA_glycosylase-like_sf"/>
</dbReference>
<comment type="caution">
    <text evidence="1">The sequence shown here is derived from an EMBL/GenBank/DDBJ whole genome shotgun (WGS) entry which is preliminary data.</text>
</comment>
<evidence type="ECO:0000313" key="1">
    <source>
        <dbReference type="EMBL" id="KAB2478938.1"/>
    </source>
</evidence>
<dbReference type="GO" id="GO:0016798">
    <property type="term" value="F:hydrolase activity, acting on glycosyl bonds"/>
    <property type="evidence" value="ECO:0007669"/>
    <property type="project" value="UniProtKB-KW"/>
</dbReference>
<gene>
    <name evidence="1" type="ORF">F9C29_28260</name>
</gene>
<dbReference type="EC" id="3.2.2.-" evidence="1"/>
<protein>
    <submittedName>
        <fullName evidence="1">Uracil-DNA glycosylase</fullName>
        <ecNumber evidence="1">3.2.2.-</ecNumber>
    </submittedName>
</protein>
<reference evidence="1 2" key="1">
    <citation type="submission" date="2019-09" db="EMBL/GenBank/DDBJ databases">
        <title>Reversal of blaTEM antimicrobial resistance by CRISPR-Cas9 in clinical E. coli and other Enterobacteriaceae strains.</title>
        <authorList>
            <person name="Tagliaferri T."/>
            <person name="Guimaraes N."/>
            <person name="Pereira M."/>
            <person name="Felicori L."/>
            <person name="Horz H.-P."/>
            <person name="Santos S."/>
            <person name="Mendes T."/>
        </authorList>
    </citation>
    <scope>NUCLEOTIDE SEQUENCE [LARGE SCALE GENOMIC DNA]</scope>
    <source>
        <strain evidence="1 2">E2_blaTEM_MG</strain>
    </source>
</reference>
<organism evidence="1 2">
    <name type="scientific">Enterobacter hormaechei</name>
    <dbReference type="NCBI Taxonomy" id="158836"/>
    <lineage>
        <taxon>Bacteria</taxon>
        <taxon>Pseudomonadati</taxon>
        <taxon>Pseudomonadota</taxon>
        <taxon>Gammaproteobacteria</taxon>
        <taxon>Enterobacterales</taxon>
        <taxon>Enterobacteriaceae</taxon>
        <taxon>Enterobacter</taxon>
        <taxon>Enterobacter cloacae complex</taxon>
    </lineage>
</organism>
<dbReference type="Gene3D" id="3.40.470.10">
    <property type="entry name" value="Uracil-DNA glycosylase-like domain"/>
    <property type="match status" value="1"/>
</dbReference>
<dbReference type="AlphaFoldDB" id="A0A6L3X5L9"/>
<dbReference type="SUPFAM" id="SSF52141">
    <property type="entry name" value="Uracil-DNA glycosylase-like"/>
    <property type="match status" value="1"/>
</dbReference>
<keyword evidence="1" id="KW-0378">Hydrolase</keyword>
<name>A0A6L3X5L9_9ENTR</name>
<feature type="non-terminal residue" evidence="1">
    <location>
        <position position="1"/>
    </location>
</feature>
<dbReference type="Proteomes" id="UP000476281">
    <property type="component" value="Unassembled WGS sequence"/>
</dbReference>